<protein>
    <recommendedName>
        <fullName evidence="2">NB-ARC domain-containing protein</fullName>
    </recommendedName>
</protein>
<name>A0ABY9CY07_VITVI</name>
<dbReference type="InterPro" id="IPR002182">
    <property type="entry name" value="NB-ARC"/>
</dbReference>
<dbReference type="InterPro" id="IPR027417">
    <property type="entry name" value="P-loop_NTPase"/>
</dbReference>
<gene>
    <name evidence="3" type="ORF">VitviT2T_018629</name>
</gene>
<evidence type="ECO:0000313" key="3">
    <source>
        <dbReference type="EMBL" id="WKA00250.1"/>
    </source>
</evidence>
<proteinExistence type="predicted"/>
<dbReference type="SUPFAM" id="SSF52540">
    <property type="entry name" value="P-loop containing nucleoside triphosphate hydrolases"/>
    <property type="match status" value="1"/>
</dbReference>
<sequence length="137" mass="15582">MGGIGKTTVTQLVYNDRRVEECFDLKAWVCVSDEFDLVKIMKTILKAINSGTSNDNDLNLLQLKLKESHSREKFLLILDDVWNEDYINRWVRVEGKACALAGHYPPVVVRSHLETHRTHGVEKVDVGKMKGGDNLGW</sequence>
<organism evidence="3 4">
    <name type="scientific">Vitis vinifera</name>
    <name type="common">Grape</name>
    <dbReference type="NCBI Taxonomy" id="29760"/>
    <lineage>
        <taxon>Eukaryota</taxon>
        <taxon>Viridiplantae</taxon>
        <taxon>Streptophyta</taxon>
        <taxon>Embryophyta</taxon>
        <taxon>Tracheophyta</taxon>
        <taxon>Spermatophyta</taxon>
        <taxon>Magnoliopsida</taxon>
        <taxon>eudicotyledons</taxon>
        <taxon>Gunneridae</taxon>
        <taxon>Pentapetalae</taxon>
        <taxon>rosids</taxon>
        <taxon>Vitales</taxon>
        <taxon>Vitaceae</taxon>
        <taxon>Viteae</taxon>
        <taxon>Vitis</taxon>
    </lineage>
</organism>
<dbReference type="PANTHER" id="PTHR36766:SF51">
    <property type="entry name" value="DISEASE RESISTANCE RPP13-LIKE PROTEIN 1"/>
    <property type="match status" value="1"/>
</dbReference>
<accession>A0ABY9CY07</accession>
<feature type="domain" description="NB-ARC" evidence="2">
    <location>
        <begin position="1"/>
        <end position="86"/>
    </location>
</feature>
<dbReference type="Proteomes" id="UP001227230">
    <property type="component" value="Chromosome 12"/>
</dbReference>
<keyword evidence="1" id="KW-0611">Plant defense</keyword>
<evidence type="ECO:0000256" key="1">
    <source>
        <dbReference type="ARBA" id="ARBA00022821"/>
    </source>
</evidence>
<evidence type="ECO:0000313" key="4">
    <source>
        <dbReference type="Proteomes" id="UP001227230"/>
    </source>
</evidence>
<dbReference type="Pfam" id="PF00931">
    <property type="entry name" value="NB-ARC"/>
    <property type="match status" value="1"/>
</dbReference>
<dbReference type="EMBL" id="CP126659">
    <property type="protein sequence ID" value="WKA00250.1"/>
    <property type="molecule type" value="Genomic_DNA"/>
</dbReference>
<dbReference type="Gene3D" id="3.40.50.300">
    <property type="entry name" value="P-loop containing nucleotide triphosphate hydrolases"/>
    <property type="match status" value="1"/>
</dbReference>
<keyword evidence="4" id="KW-1185">Reference proteome</keyword>
<evidence type="ECO:0000259" key="2">
    <source>
        <dbReference type="Pfam" id="PF00931"/>
    </source>
</evidence>
<reference evidence="3 4" key="1">
    <citation type="journal article" date="2023" name="Hortic Res">
        <title>The complete reference genome for grapevine (Vitis vinifera L.) genetics and breeding.</title>
        <authorList>
            <person name="Shi X."/>
            <person name="Cao S."/>
            <person name="Wang X."/>
            <person name="Huang S."/>
            <person name="Wang Y."/>
            <person name="Liu Z."/>
            <person name="Liu W."/>
            <person name="Leng X."/>
            <person name="Peng Y."/>
            <person name="Wang N."/>
            <person name="Wang Y."/>
            <person name="Ma Z."/>
            <person name="Xu X."/>
            <person name="Zhang F."/>
            <person name="Xue H."/>
            <person name="Zhong H."/>
            <person name="Wang Y."/>
            <person name="Zhang K."/>
            <person name="Velt A."/>
            <person name="Avia K."/>
            <person name="Holtgrawe D."/>
            <person name="Grimplet J."/>
            <person name="Matus J.T."/>
            <person name="Ware D."/>
            <person name="Wu X."/>
            <person name="Wang H."/>
            <person name="Liu C."/>
            <person name="Fang Y."/>
            <person name="Rustenholz C."/>
            <person name="Cheng Z."/>
            <person name="Xiao H."/>
            <person name="Zhou Y."/>
        </authorList>
    </citation>
    <scope>NUCLEOTIDE SEQUENCE [LARGE SCALE GENOMIC DNA]</scope>
    <source>
        <strain evidence="4">cv. Pinot noir / PN40024</strain>
        <tissue evidence="3">Leaf</tissue>
    </source>
</reference>
<dbReference type="PANTHER" id="PTHR36766">
    <property type="entry name" value="PLANT BROAD-SPECTRUM MILDEW RESISTANCE PROTEIN RPW8"/>
    <property type="match status" value="1"/>
</dbReference>